<name>A0A7N0U5Q2_KALFE</name>
<protein>
    <submittedName>
        <fullName evidence="2">Uncharacterized protein</fullName>
    </submittedName>
</protein>
<organism evidence="2 3">
    <name type="scientific">Kalanchoe fedtschenkoi</name>
    <name type="common">Lavender scallops</name>
    <name type="synonym">South American air plant</name>
    <dbReference type="NCBI Taxonomy" id="63787"/>
    <lineage>
        <taxon>Eukaryota</taxon>
        <taxon>Viridiplantae</taxon>
        <taxon>Streptophyta</taxon>
        <taxon>Embryophyta</taxon>
        <taxon>Tracheophyta</taxon>
        <taxon>Spermatophyta</taxon>
        <taxon>Magnoliopsida</taxon>
        <taxon>eudicotyledons</taxon>
        <taxon>Gunneridae</taxon>
        <taxon>Pentapetalae</taxon>
        <taxon>Saxifragales</taxon>
        <taxon>Crassulaceae</taxon>
        <taxon>Kalanchoe</taxon>
    </lineage>
</organism>
<evidence type="ECO:0000256" key="1">
    <source>
        <dbReference type="SAM" id="MobiDB-lite"/>
    </source>
</evidence>
<dbReference type="AlphaFoldDB" id="A0A7N0U5Q2"/>
<evidence type="ECO:0000313" key="2">
    <source>
        <dbReference type="EnsemblPlants" id="Kaladp0055s0185.1.v1.1"/>
    </source>
</evidence>
<proteinExistence type="predicted"/>
<feature type="region of interest" description="Disordered" evidence="1">
    <location>
        <begin position="1"/>
        <end position="23"/>
    </location>
</feature>
<evidence type="ECO:0000313" key="3">
    <source>
        <dbReference type="Proteomes" id="UP000594263"/>
    </source>
</evidence>
<sequence length="67" mass="6870">MAAQAPPLAGSIVSASTQASTSSGQVIVRAPPFKSSFLSYGELSLMEVGFRCVGGAGQLRVLRKGWG</sequence>
<reference evidence="2" key="1">
    <citation type="submission" date="2021-01" db="UniProtKB">
        <authorList>
            <consortium name="EnsemblPlants"/>
        </authorList>
    </citation>
    <scope>IDENTIFICATION</scope>
</reference>
<dbReference type="Gramene" id="Kaladp0055s0185.1.v1.1">
    <property type="protein sequence ID" value="Kaladp0055s0185.1.v1.1"/>
    <property type="gene ID" value="Kaladp0055s0185.v1.1"/>
</dbReference>
<dbReference type="EnsemblPlants" id="Kaladp0055s0185.1.v1.1">
    <property type="protein sequence ID" value="Kaladp0055s0185.1.v1.1"/>
    <property type="gene ID" value="Kaladp0055s0185.v1.1"/>
</dbReference>
<feature type="compositionally biased region" description="Low complexity" evidence="1">
    <location>
        <begin position="11"/>
        <end position="23"/>
    </location>
</feature>
<accession>A0A7N0U5Q2</accession>
<dbReference type="Proteomes" id="UP000594263">
    <property type="component" value="Unplaced"/>
</dbReference>
<keyword evidence="3" id="KW-1185">Reference proteome</keyword>